<feature type="domain" description="HTH tetR-type" evidence="6">
    <location>
        <begin position="25"/>
        <end position="85"/>
    </location>
</feature>
<dbReference type="RefSeq" id="WP_268785612.1">
    <property type="nucleotide sequence ID" value="NZ_JAPQYE010000002.1"/>
</dbReference>
<name>A0ABT4HBZ8_MYCIR</name>
<dbReference type="PANTHER" id="PTHR30055">
    <property type="entry name" value="HTH-TYPE TRANSCRIPTIONAL REGULATOR RUTR"/>
    <property type="match status" value="1"/>
</dbReference>
<feature type="DNA-binding region" description="H-T-H motif" evidence="4">
    <location>
        <begin position="48"/>
        <end position="67"/>
    </location>
</feature>
<evidence type="ECO:0000313" key="7">
    <source>
        <dbReference type="EMBL" id="MCZ0727705.1"/>
    </source>
</evidence>
<dbReference type="Pfam" id="PF00440">
    <property type="entry name" value="TetR_N"/>
    <property type="match status" value="1"/>
</dbReference>
<keyword evidence="1" id="KW-0805">Transcription regulation</keyword>
<protein>
    <submittedName>
        <fullName evidence="7">TetR/AcrR family transcriptional regulator</fullName>
    </submittedName>
</protein>
<feature type="region of interest" description="Disordered" evidence="5">
    <location>
        <begin position="1"/>
        <end position="24"/>
    </location>
</feature>
<organism evidence="7 8">
    <name type="scientific">Mycolicibacterium iranicum</name>
    <name type="common">Mycobacterium iranicum</name>
    <dbReference type="NCBI Taxonomy" id="912594"/>
    <lineage>
        <taxon>Bacteria</taxon>
        <taxon>Bacillati</taxon>
        <taxon>Actinomycetota</taxon>
        <taxon>Actinomycetes</taxon>
        <taxon>Mycobacteriales</taxon>
        <taxon>Mycobacteriaceae</taxon>
        <taxon>Mycolicibacterium</taxon>
    </lineage>
</organism>
<dbReference type="InterPro" id="IPR009057">
    <property type="entry name" value="Homeodomain-like_sf"/>
</dbReference>
<keyword evidence="3" id="KW-0804">Transcription</keyword>
<evidence type="ECO:0000256" key="2">
    <source>
        <dbReference type="ARBA" id="ARBA00023125"/>
    </source>
</evidence>
<accession>A0ABT4HBZ8</accession>
<evidence type="ECO:0000256" key="1">
    <source>
        <dbReference type="ARBA" id="ARBA00023015"/>
    </source>
</evidence>
<dbReference type="SUPFAM" id="SSF48498">
    <property type="entry name" value="Tetracyclin repressor-like, C-terminal domain"/>
    <property type="match status" value="1"/>
</dbReference>
<reference evidence="7" key="1">
    <citation type="submission" date="2022-12" db="EMBL/GenBank/DDBJ databases">
        <title>Whole genome sequence of Mycolicibacterium iranicum strain SBH312.</title>
        <authorList>
            <person name="Jani J."/>
            <person name="Arifin Mustapha Z."/>
            <person name="Ahmed K."/>
            <person name="Kai Ling C."/>
        </authorList>
    </citation>
    <scope>NUCLEOTIDE SEQUENCE</scope>
    <source>
        <strain evidence="7">SBH312</strain>
    </source>
</reference>
<dbReference type="InterPro" id="IPR011075">
    <property type="entry name" value="TetR_C"/>
</dbReference>
<dbReference type="Pfam" id="PF16859">
    <property type="entry name" value="TetR_C_11"/>
    <property type="match status" value="1"/>
</dbReference>
<dbReference type="InterPro" id="IPR001647">
    <property type="entry name" value="HTH_TetR"/>
</dbReference>
<evidence type="ECO:0000256" key="5">
    <source>
        <dbReference type="SAM" id="MobiDB-lite"/>
    </source>
</evidence>
<sequence>MSSDQMTRRASADRGHSQRGRPRNELLDAAIVEATIAEVGAKGWGGATVEGIAARAGVGRGSIYRRWSSKTELFQYAATVFTLPNDEVDTGSLADDLVAAVLPIADALTQPELSALLPSLLAEAANDESIRNTLRTFVAQSRQRAIDAVERARQRGDVEATTDAETLVDMLAGAMLYRRLLLGELTDAAAVETLVRQAVLSCSIRADVKEGSR</sequence>
<evidence type="ECO:0000256" key="4">
    <source>
        <dbReference type="PROSITE-ProRule" id="PRU00335"/>
    </source>
</evidence>
<dbReference type="SUPFAM" id="SSF46689">
    <property type="entry name" value="Homeodomain-like"/>
    <property type="match status" value="1"/>
</dbReference>
<dbReference type="PRINTS" id="PR00455">
    <property type="entry name" value="HTHTETR"/>
</dbReference>
<dbReference type="Proteomes" id="UP001084650">
    <property type="component" value="Unassembled WGS sequence"/>
</dbReference>
<keyword evidence="2 4" id="KW-0238">DNA-binding</keyword>
<dbReference type="Gene3D" id="1.10.10.60">
    <property type="entry name" value="Homeodomain-like"/>
    <property type="match status" value="1"/>
</dbReference>
<dbReference type="InterPro" id="IPR036271">
    <property type="entry name" value="Tet_transcr_reg_TetR-rel_C_sf"/>
</dbReference>
<evidence type="ECO:0000259" key="6">
    <source>
        <dbReference type="PROSITE" id="PS50977"/>
    </source>
</evidence>
<keyword evidence="8" id="KW-1185">Reference proteome</keyword>
<dbReference type="PROSITE" id="PS50977">
    <property type="entry name" value="HTH_TETR_2"/>
    <property type="match status" value="1"/>
</dbReference>
<dbReference type="PANTHER" id="PTHR30055:SF148">
    <property type="entry name" value="TETR-FAMILY TRANSCRIPTIONAL REGULATOR"/>
    <property type="match status" value="1"/>
</dbReference>
<dbReference type="InterPro" id="IPR050109">
    <property type="entry name" value="HTH-type_TetR-like_transc_reg"/>
</dbReference>
<gene>
    <name evidence="7" type="ORF">OY187_06570</name>
</gene>
<evidence type="ECO:0000313" key="8">
    <source>
        <dbReference type="Proteomes" id="UP001084650"/>
    </source>
</evidence>
<dbReference type="EMBL" id="JAPQYE010000002">
    <property type="protein sequence ID" value="MCZ0727705.1"/>
    <property type="molecule type" value="Genomic_DNA"/>
</dbReference>
<proteinExistence type="predicted"/>
<dbReference type="Gene3D" id="1.10.357.10">
    <property type="entry name" value="Tetracycline Repressor, domain 2"/>
    <property type="match status" value="1"/>
</dbReference>
<evidence type="ECO:0000256" key="3">
    <source>
        <dbReference type="ARBA" id="ARBA00023163"/>
    </source>
</evidence>
<comment type="caution">
    <text evidence="7">The sequence shown here is derived from an EMBL/GenBank/DDBJ whole genome shotgun (WGS) entry which is preliminary data.</text>
</comment>